<feature type="domain" description="BAP29/BAP31 transmembrane" evidence="8">
    <location>
        <begin position="190"/>
        <end position="251"/>
    </location>
</feature>
<dbReference type="GO" id="GO:0006888">
    <property type="term" value="P:endoplasmic reticulum to Golgi vesicle-mediated transport"/>
    <property type="evidence" value="ECO:0007669"/>
    <property type="project" value="UniProtKB-UniRule"/>
</dbReference>
<keyword evidence="5" id="KW-0813">Transport</keyword>
<comment type="function">
    <text evidence="5">May play a role in anterograde transport of membrane proteins from the endoplasmic reticulum to the Golgi.</text>
</comment>
<dbReference type="OMA" id="ATNNEYD"/>
<evidence type="ECO:0000256" key="1">
    <source>
        <dbReference type="ARBA" id="ARBA00004141"/>
    </source>
</evidence>
<comment type="caution">
    <text evidence="9">The sequence shown here is derived from an EMBL/GenBank/DDBJ whole genome shotgun (WGS) entry which is preliminary data.</text>
</comment>
<evidence type="ECO:0000256" key="6">
    <source>
        <dbReference type="SAM" id="Coils"/>
    </source>
</evidence>
<feature type="transmembrane region" description="Helical" evidence="5">
    <location>
        <begin position="152"/>
        <end position="173"/>
    </location>
</feature>
<sequence>MGCLLIHSPCILKEMEGKGKGRTLCARCASTGAHREEAQSEYHHHGNLDVEMQQSMKMFRAQRNFYIAGFSLFLWLGESAKQNNEGNVKAEALEKEIKELKTQLEKARKDVDHLTSDRNALKVQAENLKQGVRQTLRRTCQGPTENKITMGIQWTLVATFLYAEIAVIILLLIPGISPKSFAARDAQEHTQRQEAKSESHDDGNVYMQLSIQMFRAQRNVYIAGFSLFLWLVIHRLVTLIRDQAILLAVNEAAVAQARPAAEAARSPLKGSETAKQKKTVRIQTKTVDKPKEEPEAAYEKACKDVDYMTSNLDALKMHAEDLYKKYDRLFDEHAQVEQTVAAGAETKKDD</sequence>
<dbReference type="OrthoDB" id="435607at2759"/>
<feature type="transmembrane region" description="Helical" evidence="5">
    <location>
        <begin position="220"/>
        <end position="237"/>
    </location>
</feature>
<keyword evidence="5" id="KW-0256">Endoplasmic reticulum</keyword>
<protein>
    <recommendedName>
        <fullName evidence="5">Endoplasmic reticulum transmembrane protein</fullName>
    </recommendedName>
</protein>
<evidence type="ECO:0000256" key="4">
    <source>
        <dbReference type="ARBA" id="ARBA00023136"/>
    </source>
</evidence>
<keyword evidence="6" id="KW-0175">Coiled coil</keyword>
<dbReference type="InterPro" id="IPR008417">
    <property type="entry name" value="BAP29/BAP31"/>
</dbReference>
<dbReference type="EMBL" id="JABSTR010000011">
    <property type="protein sequence ID" value="KAH9382144.1"/>
    <property type="molecule type" value="Genomic_DNA"/>
</dbReference>
<evidence type="ECO:0000256" key="7">
    <source>
        <dbReference type="SAM" id="MobiDB-lite"/>
    </source>
</evidence>
<dbReference type="Pfam" id="PF05529">
    <property type="entry name" value="Bap31"/>
    <property type="match status" value="3"/>
</dbReference>
<evidence type="ECO:0000256" key="5">
    <source>
        <dbReference type="RuleBase" id="RU367026"/>
    </source>
</evidence>
<feature type="compositionally biased region" description="Basic and acidic residues" evidence="7">
    <location>
        <begin position="286"/>
        <end position="295"/>
    </location>
</feature>
<comment type="similarity">
    <text evidence="5">Belongs to the BCAP29/BCAP31 family.</text>
</comment>
<keyword evidence="5" id="KW-0653">Protein transport</keyword>
<accession>A0A9J6H4X1</accession>
<feature type="coiled-coil region" evidence="6">
    <location>
        <begin position="83"/>
        <end position="124"/>
    </location>
</feature>
<feature type="region of interest" description="Disordered" evidence="7">
    <location>
        <begin position="263"/>
        <end position="295"/>
    </location>
</feature>
<evidence type="ECO:0000313" key="9">
    <source>
        <dbReference type="EMBL" id="KAH9382144.1"/>
    </source>
</evidence>
<comment type="caution">
    <text evidence="5">Lacks conserved residue(s) required for the propagation of feature annotation.</text>
</comment>
<keyword evidence="2 5" id="KW-0812">Transmembrane</keyword>
<dbReference type="GO" id="GO:0005789">
    <property type="term" value="C:endoplasmic reticulum membrane"/>
    <property type="evidence" value="ECO:0007669"/>
    <property type="project" value="UniProtKB-SubCell"/>
</dbReference>
<evidence type="ECO:0000259" key="8">
    <source>
        <dbReference type="Pfam" id="PF05529"/>
    </source>
</evidence>
<keyword evidence="10" id="KW-1185">Reference proteome</keyword>
<dbReference type="Gene3D" id="1.20.5.110">
    <property type="match status" value="2"/>
</dbReference>
<keyword evidence="5" id="KW-0931">ER-Golgi transport</keyword>
<evidence type="ECO:0000256" key="2">
    <source>
        <dbReference type="ARBA" id="ARBA00022692"/>
    </source>
</evidence>
<reference evidence="9 10" key="1">
    <citation type="journal article" date="2020" name="Cell">
        <title>Large-Scale Comparative Analyses of Tick Genomes Elucidate Their Genetic Diversity and Vector Capacities.</title>
        <authorList>
            <consortium name="Tick Genome and Microbiome Consortium (TIGMIC)"/>
            <person name="Jia N."/>
            <person name="Wang J."/>
            <person name="Shi W."/>
            <person name="Du L."/>
            <person name="Sun Y."/>
            <person name="Zhan W."/>
            <person name="Jiang J.F."/>
            <person name="Wang Q."/>
            <person name="Zhang B."/>
            <person name="Ji P."/>
            <person name="Bell-Sakyi L."/>
            <person name="Cui X.M."/>
            <person name="Yuan T.T."/>
            <person name="Jiang B.G."/>
            <person name="Yang W.F."/>
            <person name="Lam T.T."/>
            <person name="Chang Q.C."/>
            <person name="Ding S.J."/>
            <person name="Wang X.J."/>
            <person name="Zhu J.G."/>
            <person name="Ruan X.D."/>
            <person name="Zhao L."/>
            <person name="Wei J.T."/>
            <person name="Ye R.Z."/>
            <person name="Que T.C."/>
            <person name="Du C.H."/>
            <person name="Zhou Y.H."/>
            <person name="Cheng J.X."/>
            <person name="Dai P.F."/>
            <person name="Guo W.B."/>
            <person name="Han X.H."/>
            <person name="Huang E.J."/>
            <person name="Li L.F."/>
            <person name="Wei W."/>
            <person name="Gao Y.C."/>
            <person name="Liu J.Z."/>
            <person name="Shao H.Z."/>
            <person name="Wang X."/>
            <person name="Wang C.C."/>
            <person name="Yang T.C."/>
            <person name="Huo Q.B."/>
            <person name="Li W."/>
            <person name="Chen H.Y."/>
            <person name="Chen S.E."/>
            <person name="Zhou L.G."/>
            <person name="Ni X.B."/>
            <person name="Tian J.H."/>
            <person name="Sheng Y."/>
            <person name="Liu T."/>
            <person name="Pan Y.S."/>
            <person name="Xia L.Y."/>
            <person name="Li J."/>
            <person name="Zhao F."/>
            <person name="Cao W.C."/>
        </authorList>
    </citation>
    <scope>NUCLEOTIDE SEQUENCE [LARGE SCALE GENOMIC DNA]</scope>
    <source>
        <strain evidence="9">HaeL-2018</strain>
    </source>
</reference>
<gene>
    <name evidence="9" type="ORF">HPB48_008644</name>
</gene>
<dbReference type="GO" id="GO:0070973">
    <property type="term" value="P:protein localization to endoplasmic reticulum exit site"/>
    <property type="evidence" value="ECO:0007669"/>
    <property type="project" value="UniProtKB-UniRule"/>
</dbReference>
<name>A0A9J6H4X1_HAELO</name>
<evidence type="ECO:0000313" key="10">
    <source>
        <dbReference type="Proteomes" id="UP000821853"/>
    </source>
</evidence>
<evidence type="ECO:0000256" key="3">
    <source>
        <dbReference type="ARBA" id="ARBA00022989"/>
    </source>
</evidence>
<dbReference type="AlphaFoldDB" id="A0A9J6H4X1"/>
<dbReference type="PANTHER" id="PTHR12701:SF20">
    <property type="entry name" value="ENDOPLASMIC RETICULUM TRANSMEMBRANE PROTEIN"/>
    <property type="match status" value="1"/>
</dbReference>
<organism evidence="9 10">
    <name type="scientific">Haemaphysalis longicornis</name>
    <name type="common">Bush tick</name>
    <dbReference type="NCBI Taxonomy" id="44386"/>
    <lineage>
        <taxon>Eukaryota</taxon>
        <taxon>Metazoa</taxon>
        <taxon>Ecdysozoa</taxon>
        <taxon>Arthropoda</taxon>
        <taxon>Chelicerata</taxon>
        <taxon>Arachnida</taxon>
        <taxon>Acari</taxon>
        <taxon>Parasitiformes</taxon>
        <taxon>Ixodida</taxon>
        <taxon>Ixodoidea</taxon>
        <taxon>Ixodidae</taxon>
        <taxon>Haemaphysalinae</taxon>
        <taxon>Haemaphysalis</taxon>
    </lineage>
</organism>
<dbReference type="InterPro" id="IPR040463">
    <property type="entry name" value="BAP29/BAP31_N"/>
</dbReference>
<keyword evidence="3 5" id="KW-1133">Transmembrane helix</keyword>
<dbReference type="VEuPathDB" id="VectorBase:HLOH_057870"/>
<feature type="domain" description="BAP29/BAP31 transmembrane" evidence="8">
    <location>
        <begin position="37"/>
        <end position="76"/>
    </location>
</feature>
<feature type="domain" description="BAP29/BAP31 transmembrane" evidence="8">
    <location>
        <begin position="150"/>
        <end position="179"/>
    </location>
</feature>
<dbReference type="Proteomes" id="UP000821853">
    <property type="component" value="Chromosome 9"/>
</dbReference>
<keyword evidence="4 5" id="KW-0472">Membrane</keyword>
<dbReference type="PANTHER" id="PTHR12701">
    <property type="entry name" value="BCR-ASSOCIATED PROTEIN, BAP"/>
    <property type="match status" value="1"/>
</dbReference>
<dbReference type="GO" id="GO:0006886">
    <property type="term" value="P:intracellular protein transport"/>
    <property type="evidence" value="ECO:0007669"/>
    <property type="project" value="UniProtKB-UniRule"/>
</dbReference>
<proteinExistence type="inferred from homology"/>
<comment type="subcellular location">
    <subcellularLocation>
        <location evidence="5">Endoplasmic reticulum membrane</location>
        <topology evidence="5">Multi-pass membrane protein</topology>
    </subcellularLocation>
    <subcellularLocation>
        <location evidence="1">Membrane</location>
        <topology evidence="1">Multi-pass membrane protein</topology>
    </subcellularLocation>
</comment>